<evidence type="ECO:0000256" key="4">
    <source>
        <dbReference type="ARBA" id="ARBA00022485"/>
    </source>
</evidence>
<keyword evidence="4" id="KW-0004">4Fe-4S</keyword>
<evidence type="ECO:0000256" key="3">
    <source>
        <dbReference type="ARBA" id="ARBA00006597"/>
    </source>
</evidence>
<comment type="similarity">
    <text evidence="3">Belongs to the WhiB family.</text>
</comment>
<keyword evidence="10" id="KW-1015">Disulfide bond</keyword>
<dbReference type="GO" id="GO:0003677">
    <property type="term" value="F:DNA binding"/>
    <property type="evidence" value="ECO:0007669"/>
    <property type="project" value="UniProtKB-KW"/>
</dbReference>
<evidence type="ECO:0000256" key="10">
    <source>
        <dbReference type="ARBA" id="ARBA00023157"/>
    </source>
</evidence>
<evidence type="ECO:0000256" key="11">
    <source>
        <dbReference type="ARBA" id="ARBA00023163"/>
    </source>
</evidence>
<feature type="domain" description="4Fe-4S Wbl-type" evidence="12">
    <location>
        <begin position="51"/>
        <end position="108"/>
    </location>
</feature>
<keyword evidence="7" id="KW-0411">Iron-sulfur</keyword>
<keyword evidence="6" id="KW-0408">Iron</keyword>
<dbReference type="PANTHER" id="PTHR38839">
    <property type="entry name" value="TRANSCRIPTIONAL REGULATOR WHID-RELATED"/>
    <property type="match status" value="1"/>
</dbReference>
<dbReference type="InterPro" id="IPR003482">
    <property type="entry name" value="Whib"/>
</dbReference>
<gene>
    <name evidence="13" type="ORF">HDA39_000282</name>
</gene>
<dbReference type="InterPro" id="IPR034768">
    <property type="entry name" value="4FE4S_WBL"/>
</dbReference>
<dbReference type="GO" id="GO:0005737">
    <property type="term" value="C:cytoplasm"/>
    <property type="evidence" value="ECO:0007669"/>
    <property type="project" value="UniProtKB-SubCell"/>
</dbReference>
<evidence type="ECO:0000256" key="6">
    <source>
        <dbReference type="ARBA" id="ARBA00023004"/>
    </source>
</evidence>
<sequence length="153" mass="16998">MTLTSIPTSRKAQVRPQVAGQMELPITPILPLPMRVFVNGWIRRDWRDRAACRDTAAPGFHSENSAEQVAAADQTCNTCPVRRSCLATALLHDEEGVWGATTEAERATITAKLAPLSVYWMTRSQSALPAVCRTDWTPGEPKTLMRRHWQDAA</sequence>
<dbReference type="Proteomes" id="UP000549971">
    <property type="component" value="Unassembled WGS sequence"/>
</dbReference>
<organism evidence="13 14">
    <name type="scientific">Kribbella italica</name>
    <dbReference type="NCBI Taxonomy" id="1540520"/>
    <lineage>
        <taxon>Bacteria</taxon>
        <taxon>Bacillati</taxon>
        <taxon>Actinomycetota</taxon>
        <taxon>Actinomycetes</taxon>
        <taxon>Propionibacteriales</taxon>
        <taxon>Kribbellaceae</taxon>
        <taxon>Kribbella</taxon>
    </lineage>
</organism>
<evidence type="ECO:0000256" key="7">
    <source>
        <dbReference type="ARBA" id="ARBA00023014"/>
    </source>
</evidence>
<dbReference type="GO" id="GO:0051539">
    <property type="term" value="F:4 iron, 4 sulfur cluster binding"/>
    <property type="evidence" value="ECO:0007669"/>
    <property type="project" value="UniProtKB-KW"/>
</dbReference>
<keyword evidence="8" id="KW-0805">Transcription regulation</keyword>
<dbReference type="EMBL" id="JACHMY010000001">
    <property type="protein sequence ID" value="MBB5833548.1"/>
    <property type="molecule type" value="Genomic_DNA"/>
</dbReference>
<evidence type="ECO:0000256" key="5">
    <source>
        <dbReference type="ARBA" id="ARBA00022723"/>
    </source>
</evidence>
<keyword evidence="11" id="KW-0804">Transcription</keyword>
<evidence type="ECO:0000256" key="9">
    <source>
        <dbReference type="ARBA" id="ARBA00023125"/>
    </source>
</evidence>
<proteinExistence type="inferred from homology"/>
<name>A0A7W9J287_9ACTN</name>
<dbReference type="GO" id="GO:0046872">
    <property type="term" value="F:metal ion binding"/>
    <property type="evidence" value="ECO:0007669"/>
    <property type="project" value="UniProtKB-KW"/>
</dbReference>
<comment type="cofactor">
    <cofactor evidence="1">
        <name>[4Fe-4S] cluster</name>
        <dbReference type="ChEBI" id="CHEBI:49883"/>
    </cofactor>
</comment>
<dbReference type="GO" id="GO:0047134">
    <property type="term" value="F:protein-disulfide reductase [NAD(P)H] activity"/>
    <property type="evidence" value="ECO:0007669"/>
    <property type="project" value="TreeGrafter"/>
</dbReference>
<keyword evidence="9" id="KW-0238">DNA-binding</keyword>
<dbReference type="GO" id="GO:0045892">
    <property type="term" value="P:negative regulation of DNA-templated transcription"/>
    <property type="evidence" value="ECO:0007669"/>
    <property type="project" value="TreeGrafter"/>
</dbReference>
<keyword evidence="14" id="KW-1185">Reference proteome</keyword>
<evidence type="ECO:0000256" key="2">
    <source>
        <dbReference type="ARBA" id="ARBA00004496"/>
    </source>
</evidence>
<dbReference type="RefSeq" id="WP_184793423.1">
    <property type="nucleotide sequence ID" value="NZ_JACHMY010000001.1"/>
</dbReference>
<evidence type="ECO:0000259" key="12">
    <source>
        <dbReference type="PROSITE" id="PS51674"/>
    </source>
</evidence>
<keyword evidence="5" id="KW-0479">Metal-binding</keyword>
<accession>A0A7W9J287</accession>
<protein>
    <recommendedName>
        <fullName evidence="12">4Fe-4S Wbl-type domain-containing protein</fullName>
    </recommendedName>
</protein>
<evidence type="ECO:0000313" key="14">
    <source>
        <dbReference type="Proteomes" id="UP000549971"/>
    </source>
</evidence>
<dbReference type="PROSITE" id="PS51674">
    <property type="entry name" value="4FE4S_WBL"/>
    <property type="match status" value="1"/>
</dbReference>
<dbReference type="AlphaFoldDB" id="A0A7W9J287"/>
<evidence type="ECO:0000313" key="13">
    <source>
        <dbReference type="EMBL" id="MBB5833548.1"/>
    </source>
</evidence>
<evidence type="ECO:0000256" key="8">
    <source>
        <dbReference type="ARBA" id="ARBA00023015"/>
    </source>
</evidence>
<reference evidence="13 14" key="1">
    <citation type="submission" date="2020-08" db="EMBL/GenBank/DDBJ databases">
        <title>Sequencing the genomes of 1000 actinobacteria strains.</title>
        <authorList>
            <person name="Klenk H.-P."/>
        </authorList>
    </citation>
    <scope>NUCLEOTIDE SEQUENCE [LARGE SCALE GENOMIC DNA]</scope>
    <source>
        <strain evidence="13 14">DSM 28967</strain>
    </source>
</reference>
<dbReference type="Pfam" id="PF02467">
    <property type="entry name" value="Whib"/>
    <property type="match status" value="1"/>
</dbReference>
<evidence type="ECO:0000256" key="1">
    <source>
        <dbReference type="ARBA" id="ARBA00001966"/>
    </source>
</evidence>
<comment type="subcellular location">
    <subcellularLocation>
        <location evidence="2">Cytoplasm</location>
    </subcellularLocation>
</comment>
<dbReference type="GO" id="GO:0045454">
    <property type="term" value="P:cell redox homeostasis"/>
    <property type="evidence" value="ECO:0007669"/>
    <property type="project" value="TreeGrafter"/>
</dbReference>
<comment type="caution">
    <text evidence="13">The sequence shown here is derived from an EMBL/GenBank/DDBJ whole genome shotgun (WGS) entry which is preliminary data.</text>
</comment>